<evidence type="ECO:0000256" key="7">
    <source>
        <dbReference type="ARBA" id="ARBA00023136"/>
    </source>
</evidence>
<sequence length="306" mass="33996">MKIQNISLSSKDKITLFDNFATMLGAGISILEAVDSMLEDSKGNQKKLLENLRKDLTQGQQISSSFARYPGTFDKVTLNIIRASEEAGTLDVTLKDIKKHIQKEMEFKDKIQSAMIYPSLILVVFVGIMLLILTFVIPKMASVFSRMKVELPLATQIMLNVSNFITTYPIQLIIGVIAFIAGFIYLFRTKKSFILGIFFSLPMISGLVKQIDITRFTRSMSLLLSAGIPLTGALELSQEVVSRKDMRQLVKHIQTAVMSGKDVSDAVRDAKGLVPMIVIKLIEAGEKTGSLDVAMQNISENMDYEV</sequence>
<feature type="transmembrane region" description="Helical" evidence="8">
    <location>
        <begin position="115"/>
        <end position="137"/>
    </location>
</feature>
<keyword evidence="3" id="KW-1003">Cell membrane</keyword>
<keyword evidence="5 8" id="KW-0812">Transmembrane</keyword>
<dbReference type="InterPro" id="IPR042094">
    <property type="entry name" value="T2SS_GspF_sf"/>
</dbReference>
<evidence type="ECO:0000313" key="11">
    <source>
        <dbReference type="Proteomes" id="UP000231383"/>
    </source>
</evidence>
<dbReference type="EMBL" id="PFSC01000045">
    <property type="protein sequence ID" value="PJC33303.1"/>
    <property type="molecule type" value="Genomic_DNA"/>
</dbReference>
<proteinExistence type="inferred from homology"/>
<evidence type="ECO:0000259" key="9">
    <source>
        <dbReference type="Pfam" id="PF00482"/>
    </source>
</evidence>
<evidence type="ECO:0000256" key="5">
    <source>
        <dbReference type="ARBA" id="ARBA00022692"/>
    </source>
</evidence>
<keyword evidence="4" id="KW-0997">Cell inner membrane</keyword>
<reference evidence="11" key="1">
    <citation type="submission" date="2017-09" db="EMBL/GenBank/DDBJ databases">
        <title>Depth-based differentiation of microbial function through sediment-hosted aquifers and enrichment of novel symbionts in the deep terrestrial subsurface.</title>
        <authorList>
            <person name="Probst A.J."/>
            <person name="Ladd B."/>
            <person name="Jarett J.K."/>
            <person name="Geller-Mcgrath D.E."/>
            <person name="Sieber C.M.K."/>
            <person name="Emerson J.B."/>
            <person name="Anantharaman K."/>
            <person name="Thomas B.C."/>
            <person name="Malmstrom R."/>
            <person name="Stieglmeier M."/>
            <person name="Klingl A."/>
            <person name="Woyke T."/>
            <person name="Ryan C.M."/>
            <person name="Banfield J.F."/>
        </authorList>
    </citation>
    <scope>NUCLEOTIDE SEQUENCE [LARGE SCALE GENOMIC DNA]</scope>
</reference>
<dbReference type="Proteomes" id="UP000231383">
    <property type="component" value="Unassembled WGS sequence"/>
</dbReference>
<evidence type="ECO:0000256" key="6">
    <source>
        <dbReference type="ARBA" id="ARBA00022989"/>
    </source>
</evidence>
<dbReference type="Pfam" id="PF00482">
    <property type="entry name" value="T2SSF"/>
    <property type="match status" value="2"/>
</dbReference>
<feature type="non-terminal residue" evidence="10">
    <location>
        <position position="306"/>
    </location>
</feature>
<organism evidence="10 11">
    <name type="scientific">Candidatus Roizmanbacteria bacterium CG_4_9_14_0_2_um_filter_39_13</name>
    <dbReference type="NCBI Taxonomy" id="1974839"/>
    <lineage>
        <taxon>Bacteria</taxon>
        <taxon>Candidatus Roizmaniibacteriota</taxon>
    </lineage>
</organism>
<evidence type="ECO:0000256" key="1">
    <source>
        <dbReference type="ARBA" id="ARBA00004429"/>
    </source>
</evidence>
<dbReference type="FunFam" id="1.20.81.30:FF:000001">
    <property type="entry name" value="Type II secretion system protein F"/>
    <property type="match status" value="1"/>
</dbReference>
<feature type="domain" description="Type II secretion system protein GspF" evidence="9">
    <location>
        <begin position="216"/>
        <end position="303"/>
    </location>
</feature>
<protein>
    <recommendedName>
        <fullName evidence="9">Type II secretion system protein GspF domain-containing protein</fullName>
    </recommendedName>
</protein>
<dbReference type="InterPro" id="IPR018076">
    <property type="entry name" value="T2SS_GspF_dom"/>
</dbReference>
<dbReference type="Gene3D" id="1.20.81.30">
    <property type="entry name" value="Type II secretion system (T2SS), domain F"/>
    <property type="match status" value="2"/>
</dbReference>
<evidence type="ECO:0000256" key="2">
    <source>
        <dbReference type="ARBA" id="ARBA00005745"/>
    </source>
</evidence>
<feature type="transmembrane region" description="Helical" evidence="8">
    <location>
        <begin position="168"/>
        <end position="186"/>
    </location>
</feature>
<evidence type="ECO:0000256" key="3">
    <source>
        <dbReference type="ARBA" id="ARBA00022475"/>
    </source>
</evidence>
<name>A0A2M8F1X9_9BACT</name>
<dbReference type="PANTHER" id="PTHR30012:SF0">
    <property type="entry name" value="TYPE II SECRETION SYSTEM PROTEIN F-RELATED"/>
    <property type="match status" value="1"/>
</dbReference>
<dbReference type="GO" id="GO:0005886">
    <property type="term" value="C:plasma membrane"/>
    <property type="evidence" value="ECO:0007669"/>
    <property type="project" value="UniProtKB-SubCell"/>
</dbReference>
<comment type="similarity">
    <text evidence="2">Belongs to the GSP F family.</text>
</comment>
<comment type="caution">
    <text evidence="10">The sequence shown here is derived from an EMBL/GenBank/DDBJ whole genome shotgun (WGS) entry which is preliminary data.</text>
</comment>
<dbReference type="InterPro" id="IPR003004">
    <property type="entry name" value="GspF/PilC"/>
</dbReference>
<dbReference type="AlphaFoldDB" id="A0A2M8F1X9"/>
<feature type="domain" description="Type II secretion system protein GspF" evidence="9">
    <location>
        <begin position="17"/>
        <end position="138"/>
    </location>
</feature>
<accession>A0A2M8F1X9</accession>
<dbReference type="PANTHER" id="PTHR30012">
    <property type="entry name" value="GENERAL SECRETION PATHWAY PROTEIN"/>
    <property type="match status" value="1"/>
</dbReference>
<evidence type="ECO:0000313" key="10">
    <source>
        <dbReference type="EMBL" id="PJC33303.1"/>
    </source>
</evidence>
<evidence type="ECO:0000256" key="8">
    <source>
        <dbReference type="SAM" id="Phobius"/>
    </source>
</evidence>
<evidence type="ECO:0000256" key="4">
    <source>
        <dbReference type="ARBA" id="ARBA00022519"/>
    </source>
</evidence>
<feature type="transmembrane region" description="Helical" evidence="8">
    <location>
        <begin position="193"/>
        <end position="211"/>
    </location>
</feature>
<comment type="subcellular location">
    <subcellularLocation>
        <location evidence="1">Cell inner membrane</location>
        <topology evidence="1">Multi-pass membrane protein</topology>
    </subcellularLocation>
</comment>
<keyword evidence="6 8" id="KW-1133">Transmembrane helix</keyword>
<gene>
    <name evidence="10" type="ORF">CO051_01655</name>
</gene>
<keyword evidence="7 8" id="KW-0472">Membrane</keyword>